<evidence type="ECO:0000259" key="1">
    <source>
        <dbReference type="Pfam" id="PF14594"/>
    </source>
</evidence>
<organism evidence="2 3">
    <name type="scientific">Mycolicibacterium porcinum</name>
    <dbReference type="NCBI Taxonomy" id="39693"/>
    <lineage>
        <taxon>Bacteria</taxon>
        <taxon>Bacillati</taxon>
        <taxon>Actinomycetota</taxon>
        <taxon>Actinomycetes</taxon>
        <taxon>Mycobacteriales</taxon>
        <taxon>Mycobacteriaceae</taxon>
        <taxon>Mycolicibacterium</taxon>
    </lineage>
</organism>
<proteinExistence type="predicted"/>
<reference evidence="2 3" key="1">
    <citation type="submission" date="2024-04" db="EMBL/GenBank/DDBJ databases">
        <title>Genomic Markers of Mycobacteria.</title>
        <authorList>
            <person name="Soliman M.S."/>
            <person name="Elkholy A."/>
            <person name="Soliman N.S."/>
            <person name="Abbas A."/>
            <person name="Khayrat S."/>
            <person name="Shawky S."/>
        </authorList>
    </citation>
    <scope>NUCLEOTIDE SEQUENCE [LARGE SCALE GENOMIC DNA]</scope>
    <source>
        <strain evidence="2 3">Egy-CU-AM5</strain>
    </source>
</reference>
<dbReference type="Pfam" id="PF14594">
    <property type="entry name" value="Sipho_Gp37"/>
    <property type="match status" value="1"/>
</dbReference>
<name>A0ABV3VLG9_9MYCO</name>
<dbReference type="InterPro" id="IPR029432">
    <property type="entry name" value="Gp28/Gp37-like_dom"/>
</dbReference>
<protein>
    <recommendedName>
        <fullName evidence="1">Gp28/Gp37-like domain-containing protein</fullName>
    </recommendedName>
</protein>
<accession>A0ABV3VLG9</accession>
<dbReference type="EMBL" id="JBDLOU010000058">
    <property type="protein sequence ID" value="MEX3741103.1"/>
    <property type="molecule type" value="Genomic_DNA"/>
</dbReference>
<dbReference type="RefSeq" id="WP_368573802.1">
    <property type="nucleotide sequence ID" value="NZ_JBDLOU010000058.1"/>
</dbReference>
<evidence type="ECO:0000313" key="3">
    <source>
        <dbReference type="Proteomes" id="UP001558474"/>
    </source>
</evidence>
<dbReference type="Proteomes" id="UP001558474">
    <property type="component" value="Unassembled WGS sequence"/>
</dbReference>
<comment type="caution">
    <text evidence="2">The sequence shown here is derived from an EMBL/GenBank/DDBJ whole genome shotgun (WGS) entry which is preliminary data.</text>
</comment>
<keyword evidence="3" id="KW-1185">Reference proteome</keyword>
<evidence type="ECO:0000313" key="2">
    <source>
        <dbReference type="EMBL" id="MEX3741103.1"/>
    </source>
</evidence>
<sequence>MVLEADVAAPGDGTMIDGTALLDRIERNVDEVRARQAMYRMQQNDIELWINPPDGSAGAEFLGRISDMAAIKQSWPSRKNVSSQGYISIPVDHAIARYVLALPNNKEALKNVMITVSRYNGAWRWSGLLRYWKLERRKGIIYFTLFFNDDLQYLQYLLVPPNPATPIPVIQALREFFLYAPLKWAISMTILLNFFRVQGHPFTLPDDPFDPEQWTSTIDWSLWQAHVKASPWLLDDSTLWGPIASRMNAADVTFADALDDAQMVITYRRILTVKGERAEGLLTPEVANGALVFEVVDRSGFHLGTGTFLDGTIAAGFVRTAVTYADGYFEDILNVVADDETLAPDSYYQKGWLGTFAEMPWICINDDQWHDFDSELSWSPAGPVSVVVGGDNPTADAIVNLIIESVGNLLGYFLLGGFDSLGDIAADVIMPFIVGTIAAWLEWKNIGRVKELGWMHLMEMYQSGAENNAWSASAEAAIRGAFTSTKAQTGHRIKLDGSHWVIPGLHFNIGDRIGSTHCELLKNGIDVMFADQVEEMVPEQDNSAGQPLTWSVTIGLNKAAMSQGERNARTLKKVLATIQNIGVHLIS</sequence>
<feature type="domain" description="Gp28/Gp37-like" evidence="1">
    <location>
        <begin position="72"/>
        <end position="555"/>
    </location>
</feature>
<gene>
    <name evidence="2" type="ORF">ABFW12_23015</name>
</gene>